<keyword evidence="3" id="KW-1185">Reference proteome</keyword>
<dbReference type="InterPro" id="IPR033248">
    <property type="entry name" value="Transketolase_C"/>
</dbReference>
<organism evidence="2 3">
    <name type="scientific">Azospirillum oleiclasticum</name>
    <dbReference type="NCBI Taxonomy" id="2735135"/>
    <lineage>
        <taxon>Bacteria</taxon>
        <taxon>Pseudomonadati</taxon>
        <taxon>Pseudomonadota</taxon>
        <taxon>Alphaproteobacteria</taxon>
        <taxon>Rhodospirillales</taxon>
        <taxon>Azospirillaceae</taxon>
        <taxon>Azospirillum</taxon>
    </lineage>
</organism>
<dbReference type="SMART" id="SM00861">
    <property type="entry name" value="Transket_pyr"/>
    <property type="match status" value="1"/>
</dbReference>
<dbReference type="SUPFAM" id="SSF52518">
    <property type="entry name" value="Thiamin diphosphate-binding fold (THDP-binding)"/>
    <property type="match status" value="1"/>
</dbReference>
<dbReference type="Pfam" id="PF02780">
    <property type="entry name" value="Transketolase_C"/>
    <property type="match status" value="1"/>
</dbReference>
<reference evidence="2 3" key="1">
    <citation type="submission" date="2020-05" db="EMBL/GenBank/DDBJ databases">
        <title>Azospirillum oleiclasticum sp. nov, a nitrogen-fixing and heavy crude oil-emulsifying bacterium isolated from the crude oil of Yumen Oilfield.</title>
        <authorList>
            <person name="Wu D."/>
            <person name="Cai M."/>
            <person name="Zhang X."/>
        </authorList>
    </citation>
    <scope>NUCLEOTIDE SEQUENCE [LARGE SCALE GENOMIC DNA]</scope>
    <source>
        <strain evidence="2 3">ROY-1-1-2</strain>
    </source>
</reference>
<dbReference type="PANTHER" id="PTHR43825">
    <property type="entry name" value="PYRUVATE DEHYDROGENASE E1 COMPONENT"/>
    <property type="match status" value="1"/>
</dbReference>
<proteinExistence type="predicted"/>
<feature type="domain" description="Transketolase-like pyrimidine-binding" evidence="1">
    <location>
        <begin position="19"/>
        <end position="184"/>
    </location>
</feature>
<dbReference type="Gene3D" id="3.40.50.970">
    <property type="match status" value="1"/>
</dbReference>
<evidence type="ECO:0000313" key="2">
    <source>
        <dbReference type="EMBL" id="NYZ18970.1"/>
    </source>
</evidence>
<protein>
    <submittedName>
        <fullName evidence="2">Transketolase</fullName>
    </submittedName>
</protein>
<accession>A0ABX2T555</accession>
<dbReference type="SUPFAM" id="SSF52922">
    <property type="entry name" value="TK C-terminal domain-like"/>
    <property type="match status" value="1"/>
</dbReference>
<dbReference type="RefSeq" id="WP_180280661.1">
    <property type="nucleotide sequence ID" value="NZ_JABFDB010000001.1"/>
</dbReference>
<dbReference type="Proteomes" id="UP000584642">
    <property type="component" value="Unassembled WGS sequence"/>
</dbReference>
<comment type="caution">
    <text evidence="2">The sequence shown here is derived from an EMBL/GenBank/DDBJ whole genome shotgun (WGS) entry which is preliminary data.</text>
</comment>
<evidence type="ECO:0000313" key="3">
    <source>
        <dbReference type="Proteomes" id="UP000584642"/>
    </source>
</evidence>
<evidence type="ECO:0000259" key="1">
    <source>
        <dbReference type="SMART" id="SM00861"/>
    </source>
</evidence>
<name>A0ABX2T555_9PROT</name>
<dbReference type="InterPro" id="IPR009014">
    <property type="entry name" value="Transketo_C/PFOR_II"/>
</dbReference>
<gene>
    <name evidence="2" type="ORF">HND93_04540</name>
</gene>
<dbReference type="InterPro" id="IPR029061">
    <property type="entry name" value="THDP-binding"/>
</dbReference>
<dbReference type="InterPro" id="IPR051157">
    <property type="entry name" value="PDH/Transketolase"/>
</dbReference>
<dbReference type="CDD" id="cd07033">
    <property type="entry name" value="TPP_PYR_DXS_TK_like"/>
    <property type="match status" value="1"/>
</dbReference>
<dbReference type="PANTHER" id="PTHR43825:SF1">
    <property type="entry name" value="TRANSKETOLASE-LIKE PYRIMIDINE-BINDING DOMAIN-CONTAINING PROTEIN"/>
    <property type="match status" value="1"/>
</dbReference>
<dbReference type="Pfam" id="PF02779">
    <property type="entry name" value="Transket_pyr"/>
    <property type="match status" value="1"/>
</dbReference>
<dbReference type="EMBL" id="JABFDB010000001">
    <property type="protein sequence ID" value="NYZ18970.1"/>
    <property type="molecule type" value="Genomic_DNA"/>
</dbReference>
<dbReference type="Gene3D" id="3.40.50.920">
    <property type="match status" value="1"/>
</dbReference>
<sequence length="330" mass="34526">MTVDLAVTDFTAAPAATQGALPRPYGEALVELARQRPEVVCIGADLSGATETDLFRDTLPDRFVNIGIAEANMVGAAAGMARAGDMPFIHSFSVFVTRRCYDQIAMQVAYPRTNVKIVGFLPGLTTLLGVTHQAIDDVALMRALPNMTIIEPGDPGQIRDAVREAAAIRGPVYLRMRRPEAWETAGTAGPADLSGGSPHLLRDGDEGAILAAGLIVPVALQAADALAARGRRVAVANVHRLKPLDTGFVADLARRCGSVVTAENHSVIGGLGSAVAEALMESGVHAGFARVGLQDCFAQGGSTPYLFKTYGLSVEGILAALEKADARRDG</sequence>
<dbReference type="InterPro" id="IPR005475">
    <property type="entry name" value="Transketolase-like_Pyr-bd"/>
</dbReference>